<gene>
    <name evidence="1" type="ORF">DBRI00130_LOCUS37751</name>
</gene>
<dbReference type="AlphaFoldDB" id="A0A7S4SNA2"/>
<protein>
    <submittedName>
        <fullName evidence="1">Uncharacterized protein</fullName>
    </submittedName>
</protein>
<dbReference type="EMBL" id="HBNS01049832">
    <property type="protein sequence ID" value="CAE4650900.1"/>
    <property type="molecule type" value="Transcribed_RNA"/>
</dbReference>
<reference evidence="1" key="1">
    <citation type="submission" date="2021-01" db="EMBL/GenBank/DDBJ databases">
        <authorList>
            <person name="Corre E."/>
            <person name="Pelletier E."/>
            <person name="Niang G."/>
            <person name="Scheremetjew M."/>
            <person name="Finn R."/>
            <person name="Kale V."/>
            <person name="Holt S."/>
            <person name="Cochrane G."/>
            <person name="Meng A."/>
            <person name="Brown T."/>
            <person name="Cohen L."/>
        </authorList>
    </citation>
    <scope>NUCLEOTIDE SEQUENCE</scope>
    <source>
        <strain evidence="1">GSO104</strain>
    </source>
</reference>
<dbReference type="Gene3D" id="1.25.40.20">
    <property type="entry name" value="Ankyrin repeat-containing domain"/>
    <property type="match status" value="1"/>
</dbReference>
<evidence type="ECO:0000313" key="1">
    <source>
        <dbReference type="EMBL" id="CAE4650900.1"/>
    </source>
</evidence>
<sequence length="269" mass="30876">MPTGGEWKELLRASRDGDIKLIQYHLDQGVNPNWQHPEYFTAPIFESIRKNRTEAVEVLLEGGADPLLIEEMTDCQPLEVALQEGKHGIVDLLSSRIPQEEVIKHVKTILLSGTTNKQMIQHLLGSGNRLYVLIPEKDETEDMRTWMDETGNKKWSIIHQLESVGGDICTWIHYCPHDGQNLMVDDISSSSRLANVRNVKIKNHQPKQESFLSQEAKHTCILVEPNGLWYRLTYFWWYEKYLETLLMAATAHLDGVRGKVFDYQGVCFG</sequence>
<dbReference type="InterPro" id="IPR036770">
    <property type="entry name" value="Ankyrin_rpt-contain_sf"/>
</dbReference>
<proteinExistence type="predicted"/>
<dbReference type="SUPFAM" id="SSF48403">
    <property type="entry name" value="Ankyrin repeat"/>
    <property type="match status" value="1"/>
</dbReference>
<organism evidence="1">
    <name type="scientific">Ditylum brightwellii</name>
    <dbReference type="NCBI Taxonomy" id="49249"/>
    <lineage>
        <taxon>Eukaryota</taxon>
        <taxon>Sar</taxon>
        <taxon>Stramenopiles</taxon>
        <taxon>Ochrophyta</taxon>
        <taxon>Bacillariophyta</taxon>
        <taxon>Mediophyceae</taxon>
        <taxon>Lithodesmiophycidae</taxon>
        <taxon>Lithodesmiales</taxon>
        <taxon>Lithodesmiaceae</taxon>
        <taxon>Ditylum</taxon>
    </lineage>
</organism>
<accession>A0A7S4SNA2</accession>
<name>A0A7S4SNA2_9STRA</name>